<dbReference type="Pfam" id="PF03840">
    <property type="entry name" value="SecG"/>
    <property type="match status" value="1"/>
</dbReference>
<reference evidence="12" key="1">
    <citation type="submission" date="2010-12" db="EMBL/GenBank/DDBJ databases">
        <title>The genome sequence of Filifactor alocis strain ATCC 35896.</title>
        <authorList>
            <consortium name="The Broad Institute Genome Sequencing Platform"/>
            <person name="Ward D."/>
            <person name="Earl A."/>
            <person name="Feldgarden M."/>
            <person name="Young S.K."/>
            <person name="Gargeya S."/>
            <person name="Zeng Q."/>
            <person name="Alvarado L."/>
            <person name="Berlin A."/>
            <person name="Bochicchio J."/>
            <person name="Chapman S.B."/>
            <person name="Chen Z."/>
            <person name="Freedman E."/>
            <person name="Gellesch M."/>
            <person name="Goldberg J."/>
            <person name="Griggs A."/>
            <person name="Gujja S."/>
            <person name="Heilman E."/>
            <person name="Heiman D."/>
            <person name="Howarth C."/>
            <person name="Mehta T."/>
            <person name="Neiman D."/>
            <person name="Pearson M."/>
            <person name="Roberts A."/>
            <person name="Saif S."/>
            <person name="Shea T."/>
            <person name="Shenoy N."/>
            <person name="Sisk P."/>
            <person name="Stolte C."/>
            <person name="Sykes S."/>
            <person name="White J."/>
            <person name="Yandava C."/>
            <person name="Izard J."/>
            <person name="Blanton J.M."/>
            <person name="Baranova O.V."/>
            <person name="Tanner A.C."/>
            <person name="Dewhirst F.E."/>
            <person name="Haas B."/>
            <person name="Nusbaum C."/>
            <person name="Birren B."/>
        </authorList>
    </citation>
    <scope>NUCLEOTIDE SEQUENCE [LARGE SCALE GENOMIC DNA]</scope>
    <source>
        <strain evidence="12">ATCC 35896 / D40 B5</strain>
    </source>
</reference>
<evidence type="ECO:0000256" key="9">
    <source>
        <dbReference type="ARBA" id="ARBA00023136"/>
    </source>
</evidence>
<keyword evidence="4 10" id="KW-1003">Cell membrane</keyword>
<evidence type="ECO:0000256" key="10">
    <source>
        <dbReference type="RuleBase" id="RU365087"/>
    </source>
</evidence>
<organism evidence="11 12">
    <name type="scientific">Filifactor alocis (strain ATCC 35896 / CCUG 47790 / D40 B5)</name>
    <name type="common">Fusobacterium alocis</name>
    <dbReference type="NCBI Taxonomy" id="546269"/>
    <lineage>
        <taxon>Bacteria</taxon>
        <taxon>Bacillati</taxon>
        <taxon>Bacillota</taxon>
        <taxon>Clostridia</taxon>
        <taxon>Peptostreptococcales</taxon>
        <taxon>Filifactoraceae</taxon>
        <taxon>Filifactor</taxon>
    </lineage>
</organism>
<keyword evidence="8 10" id="KW-0811">Translocation</keyword>
<keyword evidence="6 10" id="KW-0653">Protein transport</keyword>
<dbReference type="GO" id="GO:0065002">
    <property type="term" value="P:intracellular protein transmembrane transport"/>
    <property type="evidence" value="ECO:0007669"/>
    <property type="project" value="TreeGrafter"/>
</dbReference>
<dbReference type="GO" id="GO:0005886">
    <property type="term" value="C:plasma membrane"/>
    <property type="evidence" value="ECO:0007669"/>
    <property type="project" value="UniProtKB-SubCell"/>
</dbReference>
<name>D6GSK5_FILAD</name>
<dbReference type="Proteomes" id="UP000007468">
    <property type="component" value="Chromosome"/>
</dbReference>
<dbReference type="GO" id="GO:0043952">
    <property type="term" value="P:protein transport by the Sec complex"/>
    <property type="evidence" value="ECO:0007669"/>
    <property type="project" value="TreeGrafter"/>
</dbReference>
<dbReference type="EMBL" id="CP002390">
    <property type="protein sequence ID" value="EFE28646.1"/>
    <property type="molecule type" value="Genomic_DNA"/>
</dbReference>
<feature type="transmembrane region" description="Helical" evidence="10">
    <location>
        <begin position="51"/>
        <end position="73"/>
    </location>
</feature>
<keyword evidence="9 10" id="KW-0472">Membrane</keyword>
<dbReference type="InterPro" id="IPR004692">
    <property type="entry name" value="SecG"/>
</dbReference>
<evidence type="ECO:0000256" key="3">
    <source>
        <dbReference type="ARBA" id="ARBA00022448"/>
    </source>
</evidence>
<keyword evidence="7 10" id="KW-1133">Transmembrane helix</keyword>
<evidence type="ECO:0000256" key="1">
    <source>
        <dbReference type="ARBA" id="ARBA00004651"/>
    </source>
</evidence>
<dbReference type="STRING" id="546269.HMPREF0389_00563"/>
<dbReference type="NCBIfam" id="TIGR00810">
    <property type="entry name" value="secG"/>
    <property type="match status" value="1"/>
</dbReference>
<dbReference type="PANTHER" id="PTHR34182">
    <property type="entry name" value="PROTEIN-EXPORT MEMBRANE PROTEIN SECG"/>
    <property type="match status" value="1"/>
</dbReference>
<evidence type="ECO:0000256" key="4">
    <source>
        <dbReference type="ARBA" id="ARBA00022475"/>
    </source>
</evidence>
<dbReference type="RefSeq" id="WP_014262604.1">
    <property type="nucleotide sequence ID" value="NC_016630.1"/>
</dbReference>
<accession>D6GSK5</accession>
<evidence type="ECO:0000256" key="5">
    <source>
        <dbReference type="ARBA" id="ARBA00022692"/>
    </source>
</evidence>
<dbReference type="AlphaFoldDB" id="D6GSK5"/>
<dbReference type="OrthoDB" id="1708246at2"/>
<comment type="caution">
    <text evidence="10">Lacks conserved residue(s) required for the propagation of feature annotation.</text>
</comment>
<keyword evidence="5 10" id="KW-0812">Transmembrane</keyword>
<sequence>MKNSLMLLEIVVSITLIVTVLLQSSNNTGLGFMSGATEQLSGNKVRGKETVLRKITVALAVVFIILAIVLLALQK</sequence>
<keyword evidence="12" id="KW-1185">Reference proteome</keyword>
<dbReference type="PANTHER" id="PTHR34182:SF1">
    <property type="entry name" value="PROTEIN-EXPORT MEMBRANE PROTEIN SECG"/>
    <property type="match status" value="1"/>
</dbReference>
<dbReference type="KEGG" id="faa:HMPREF0389_00563"/>
<dbReference type="GO" id="GO:0015450">
    <property type="term" value="F:protein-transporting ATPase activity"/>
    <property type="evidence" value="ECO:0007669"/>
    <property type="project" value="UniProtKB-UniRule"/>
</dbReference>
<comment type="similarity">
    <text evidence="2 10">Belongs to the SecG family.</text>
</comment>
<evidence type="ECO:0000313" key="11">
    <source>
        <dbReference type="EMBL" id="EFE28646.1"/>
    </source>
</evidence>
<gene>
    <name evidence="11" type="primary">secG</name>
    <name evidence="11" type="ordered locus">HMPREF0389_00563</name>
</gene>
<dbReference type="eggNOG" id="COG1314">
    <property type="taxonomic scope" value="Bacteria"/>
</dbReference>
<evidence type="ECO:0000256" key="6">
    <source>
        <dbReference type="ARBA" id="ARBA00022927"/>
    </source>
</evidence>
<dbReference type="GO" id="GO:0009306">
    <property type="term" value="P:protein secretion"/>
    <property type="evidence" value="ECO:0007669"/>
    <property type="project" value="UniProtKB-UniRule"/>
</dbReference>
<evidence type="ECO:0000256" key="8">
    <source>
        <dbReference type="ARBA" id="ARBA00023010"/>
    </source>
</evidence>
<dbReference type="PRINTS" id="PR01651">
    <property type="entry name" value="SECGEXPORT"/>
</dbReference>
<comment type="subcellular location">
    <subcellularLocation>
        <location evidence="1 10">Cell membrane</location>
        <topology evidence="1 10">Multi-pass membrane protein</topology>
    </subcellularLocation>
</comment>
<proteinExistence type="inferred from homology"/>
<evidence type="ECO:0000256" key="2">
    <source>
        <dbReference type="ARBA" id="ARBA00008445"/>
    </source>
</evidence>
<evidence type="ECO:0000313" key="12">
    <source>
        <dbReference type="Proteomes" id="UP000007468"/>
    </source>
</evidence>
<comment type="function">
    <text evidence="10">Involved in protein export. Participates in an early event of protein translocation.</text>
</comment>
<protein>
    <recommendedName>
        <fullName evidence="10">Protein-export membrane protein SecG</fullName>
    </recommendedName>
</protein>
<keyword evidence="3 10" id="KW-0813">Transport</keyword>
<evidence type="ECO:0000256" key="7">
    <source>
        <dbReference type="ARBA" id="ARBA00022989"/>
    </source>
</evidence>